<sequence>MAFVKDMIRMWLRSWKRFVSIAMITLLGVAVLTGIYAGCRDAFLASDRFFDAQGMHDIQVLSTAGLSDADVTALRRVTGVRKVQAERSQSVTIDVGGDKSVTMQEIGTNGIDQPYLQEGRMPTKSGEVAVTKQFIKDSGHTIGDRITVTPEASQVSDSGESDTQAGTSGSQMSDSGESDTSAVSDEQSPEFPTELRIVGVVLDPQNLSNPDGYSAMTSFRSTATSDYTFFAPSDGVTGTIYTSVTLLVDGAADESTFDESYETIVGKVMNRIKGKTKTNRQKARRQELIDAGQKKIDEARDKANRQFADAQKQIDENRSQFNQQIDQIVAQQSAMLGTGATMDESTRETMRETVISSSPQLQEAKAQLDAAQSQLDEQRNSAEQTFQDKEDELESSVPNVRWYVQDRSSLGGYSALKSDLSSIRSIGNAFPVVFLLVAVMMSLTAMARMVEEDRGLIGTYIGLGYGRLQVAARYMLFALLACLIGGGLGLLLGFLGIPAFLLIVIQGMYVLPGVRFEYDWLYGSLGIALFVVGVLGATIYACVEEMRQTPAGLMRPKAPRAGSRILLERITPIWSRLGFLSKVTARNIFRFKSRLVMTVGGVAGCTALIICGLAINDTVAELGVKQYRDIYRYDVMVVANDTDADAMRAKLRADGRTTSTMDIRVESGDLANDEGSEGIQLVVVPEEHLDELGEMVTLKPVASGWDGVRKFFGLSDSGESDSKTVETTLRMSDSGESDKQGGGSEVRMADSGESDSQDVKTGAQLSDSGESDKRSGSKAVLGDSGVIVSQSAANALGVKAGDTVNLTNGDGIQAKAKVSEVTRNLIGSDIYVSESYYGKLFGSGSGMSDSPESDKSDSGGSLTWNAVYAKLTGSDDAQIAYANTLEKDDSVMKTVCCADMAASFKFDLMGAVVALIVALAGGLALVVLFTLANTNVSERVREMATLKVLGFFDREVHRYVNREMMILTAMGVVIGLPIGRWVGGLLTAALNMPALYFEVEVKPMSYVIAAAATMAFALLVQLFVNPVLDRIEPVSSLKSVE</sequence>
<evidence type="ECO:0000256" key="4">
    <source>
        <dbReference type="ARBA" id="ARBA00022989"/>
    </source>
</evidence>
<dbReference type="PANTHER" id="PTHR30287">
    <property type="entry name" value="MEMBRANE COMPONENT OF PREDICTED ABC SUPERFAMILY METABOLITE UPTAKE TRANSPORTER"/>
    <property type="match status" value="1"/>
</dbReference>
<reference evidence="10 11" key="1">
    <citation type="journal article" date="2019" name="Nat. Med.">
        <title>A library of human gut bacterial isolates paired with longitudinal multiomics data enables mechanistic microbiome research.</title>
        <authorList>
            <person name="Poyet M."/>
            <person name="Groussin M."/>
            <person name="Gibbons S.M."/>
            <person name="Avila-Pacheco J."/>
            <person name="Jiang X."/>
            <person name="Kearney S.M."/>
            <person name="Perrotta A.R."/>
            <person name="Berdy B."/>
            <person name="Zhao S."/>
            <person name="Lieberman T.D."/>
            <person name="Swanson P.K."/>
            <person name="Smith M."/>
            <person name="Roesemann S."/>
            <person name="Alexander J.E."/>
            <person name="Rich S.A."/>
            <person name="Livny J."/>
            <person name="Vlamakis H."/>
            <person name="Clish C."/>
            <person name="Bullock K."/>
            <person name="Deik A."/>
            <person name="Scott J."/>
            <person name="Pierce K.A."/>
            <person name="Xavier R.J."/>
            <person name="Alm E.J."/>
        </authorList>
    </citation>
    <scope>NUCLEOTIDE SEQUENCE [LARGE SCALE GENOMIC DNA]</scope>
    <source>
        <strain evidence="10 11">BIOML-A2</strain>
    </source>
</reference>
<protein>
    <submittedName>
        <fullName evidence="10">FtsX-like permease family protein</fullName>
    </submittedName>
</protein>
<gene>
    <name evidence="10" type="ORF">GBB04_04425</name>
</gene>
<dbReference type="InterPro" id="IPR003838">
    <property type="entry name" value="ABC3_permease_C"/>
</dbReference>
<keyword evidence="2" id="KW-1003">Cell membrane</keyword>
<evidence type="ECO:0000256" key="5">
    <source>
        <dbReference type="ARBA" id="ARBA00023136"/>
    </source>
</evidence>
<feature type="transmembrane region" description="Helical" evidence="8">
    <location>
        <begin position="476"/>
        <end position="509"/>
    </location>
</feature>
<dbReference type="AlphaFoldDB" id="A0A7J5TIJ3"/>
<evidence type="ECO:0000313" key="11">
    <source>
        <dbReference type="Proteomes" id="UP000429211"/>
    </source>
</evidence>
<feature type="domain" description="ABC3 transporter permease C-terminal" evidence="9">
    <location>
        <begin position="915"/>
        <end position="1020"/>
    </location>
</feature>
<feature type="transmembrane region" description="Helical" evidence="8">
    <location>
        <begin position="1003"/>
        <end position="1024"/>
    </location>
</feature>
<feature type="transmembrane region" description="Helical" evidence="8">
    <location>
        <begin position="429"/>
        <end position="447"/>
    </location>
</feature>
<feature type="region of interest" description="Disordered" evidence="7">
    <location>
        <begin position="141"/>
        <end position="191"/>
    </location>
</feature>
<keyword evidence="4 8" id="KW-1133">Transmembrane helix</keyword>
<feature type="transmembrane region" description="Helical" evidence="8">
    <location>
        <begin position="908"/>
        <end position="931"/>
    </location>
</feature>
<evidence type="ECO:0000256" key="1">
    <source>
        <dbReference type="ARBA" id="ARBA00004651"/>
    </source>
</evidence>
<feature type="transmembrane region" description="Helical" evidence="8">
    <location>
        <begin position="964"/>
        <end position="983"/>
    </location>
</feature>
<dbReference type="RefSeq" id="WP_129879519.1">
    <property type="nucleotide sequence ID" value="NZ_CACRSP010000009.1"/>
</dbReference>
<evidence type="ECO:0000256" key="8">
    <source>
        <dbReference type="SAM" id="Phobius"/>
    </source>
</evidence>
<comment type="caution">
    <text evidence="10">The sequence shown here is derived from an EMBL/GenBank/DDBJ whole genome shotgun (WGS) entry which is preliminary data.</text>
</comment>
<feature type="region of interest" description="Disordered" evidence="7">
    <location>
        <begin position="716"/>
        <end position="780"/>
    </location>
</feature>
<accession>A0A7J5TIJ3</accession>
<feature type="compositionally biased region" description="Polar residues" evidence="7">
    <location>
        <begin position="150"/>
        <end position="186"/>
    </location>
</feature>
<evidence type="ECO:0000313" key="10">
    <source>
        <dbReference type="EMBL" id="KAB7461706.1"/>
    </source>
</evidence>
<dbReference type="Pfam" id="PF02687">
    <property type="entry name" value="FtsX"/>
    <property type="match status" value="2"/>
</dbReference>
<evidence type="ECO:0000259" key="9">
    <source>
        <dbReference type="Pfam" id="PF02687"/>
    </source>
</evidence>
<organism evidence="10 11">
    <name type="scientific">Bifidobacterium dentium</name>
    <dbReference type="NCBI Taxonomy" id="1689"/>
    <lineage>
        <taxon>Bacteria</taxon>
        <taxon>Bacillati</taxon>
        <taxon>Actinomycetota</taxon>
        <taxon>Actinomycetes</taxon>
        <taxon>Bifidobacteriales</taxon>
        <taxon>Bifidobacteriaceae</taxon>
        <taxon>Bifidobacterium</taxon>
    </lineage>
</organism>
<dbReference type="InterPro" id="IPR038766">
    <property type="entry name" value="Membrane_comp_ABC_pdt"/>
</dbReference>
<comment type="subcellular location">
    <subcellularLocation>
        <location evidence="1">Cell membrane</location>
        <topology evidence="1">Multi-pass membrane protein</topology>
    </subcellularLocation>
</comment>
<evidence type="ECO:0000256" key="7">
    <source>
        <dbReference type="SAM" id="MobiDB-lite"/>
    </source>
</evidence>
<feature type="domain" description="ABC3 transporter permease C-terminal" evidence="9">
    <location>
        <begin position="429"/>
        <end position="539"/>
    </location>
</feature>
<keyword evidence="6" id="KW-0175">Coiled coil</keyword>
<evidence type="ECO:0000256" key="6">
    <source>
        <dbReference type="SAM" id="Coils"/>
    </source>
</evidence>
<proteinExistence type="predicted"/>
<feature type="transmembrane region" description="Helical" evidence="8">
    <location>
        <begin position="521"/>
        <end position="543"/>
    </location>
</feature>
<keyword evidence="3 8" id="KW-0812">Transmembrane</keyword>
<keyword evidence="5 8" id="KW-0472">Membrane</keyword>
<dbReference type="PANTHER" id="PTHR30287:SF1">
    <property type="entry name" value="INNER MEMBRANE PROTEIN"/>
    <property type="match status" value="1"/>
</dbReference>
<evidence type="ECO:0000256" key="2">
    <source>
        <dbReference type="ARBA" id="ARBA00022475"/>
    </source>
</evidence>
<feature type="transmembrane region" description="Helical" evidence="8">
    <location>
        <begin position="595"/>
        <end position="615"/>
    </location>
</feature>
<dbReference type="Proteomes" id="UP000429211">
    <property type="component" value="Unassembled WGS sequence"/>
</dbReference>
<evidence type="ECO:0000256" key="3">
    <source>
        <dbReference type="ARBA" id="ARBA00022692"/>
    </source>
</evidence>
<feature type="region of interest" description="Disordered" evidence="7">
    <location>
        <begin position="356"/>
        <end position="391"/>
    </location>
</feature>
<name>A0A7J5TIJ3_9BIFI</name>
<dbReference type="EMBL" id="WDPD01000003">
    <property type="protein sequence ID" value="KAB7461706.1"/>
    <property type="molecule type" value="Genomic_DNA"/>
</dbReference>
<feature type="coiled-coil region" evidence="6">
    <location>
        <begin position="293"/>
        <end position="320"/>
    </location>
</feature>
<dbReference type="GO" id="GO:0005886">
    <property type="term" value="C:plasma membrane"/>
    <property type="evidence" value="ECO:0007669"/>
    <property type="project" value="UniProtKB-SubCell"/>
</dbReference>
<feature type="compositionally biased region" description="Polar residues" evidence="7">
    <location>
        <begin position="370"/>
        <end position="385"/>
    </location>
</feature>